<evidence type="ECO:0000256" key="1">
    <source>
        <dbReference type="ARBA" id="ARBA00001165"/>
    </source>
</evidence>
<dbReference type="PANTHER" id="PTHR30068">
    <property type="entry name" value="URONATE ISOMERASE"/>
    <property type="match status" value="1"/>
</dbReference>
<evidence type="ECO:0000256" key="7">
    <source>
        <dbReference type="HAMAP-Rule" id="MF_00675"/>
    </source>
</evidence>
<dbReference type="Gene3D" id="1.10.2020.10">
    <property type="entry name" value="uronate isomerase, domain 2, chain A"/>
    <property type="match status" value="1"/>
</dbReference>
<proteinExistence type="inferred from homology"/>
<dbReference type="PANTHER" id="PTHR30068:SF4">
    <property type="entry name" value="URONATE ISOMERASE"/>
    <property type="match status" value="1"/>
</dbReference>
<sequence length="467" mass="53215">MIPFHTENLLLTTESARILYRDYASDMPIYDYHNHLDPGKIASGYRFRNVTELWLNGDHYKWRALRWLGVDESLITGEAPDKDKFLAWAKAVPAMAGNPLYHWTHLELERHFGIKERLSEANAEEIWNRCNERLAEDSSLTASGILAKFDVRVACTTDDPIDSLDEHRSIRENPAIRAKVTPTFRPDRILDIRRGDFADYLSRLGEAANVEIAGLPELLAAVSNRIDYFHEHGCRLSDHGFGELPYAPASEKEAAAILRSALEGRAVTEEEAARYQTFLMVRLGEFYHARGWAMQLHIGAIRNNNTRMSARLGRDSGYDSILDYHLARPLNGLLDELDRNDRLPKTIVYSLYPGQYETIATTIGNFQGGGIRGKLQLGSAWWFHDQKEGMLQQLKALSNIGLISAFVGMLTDSRSFLSFPRHEYFRRTLCGLLGTWMEEGELPTDYEYVGELVRDICFRNAEAYFGI</sequence>
<dbReference type="AlphaFoldDB" id="A0A841TRC8"/>
<dbReference type="NCBIfam" id="NF002794">
    <property type="entry name" value="PRK02925.1"/>
    <property type="match status" value="1"/>
</dbReference>
<evidence type="ECO:0000313" key="8">
    <source>
        <dbReference type="EMBL" id="MBB6690937.1"/>
    </source>
</evidence>
<organism evidence="8 9">
    <name type="scientific">Cohnella xylanilytica</name>
    <dbReference type="NCBI Taxonomy" id="557555"/>
    <lineage>
        <taxon>Bacteria</taxon>
        <taxon>Bacillati</taxon>
        <taxon>Bacillota</taxon>
        <taxon>Bacilli</taxon>
        <taxon>Bacillales</taxon>
        <taxon>Paenibacillaceae</taxon>
        <taxon>Cohnella</taxon>
    </lineage>
</organism>
<evidence type="ECO:0000313" key="9">
    <source>
        <dbReference type="Proteomes" id="UP000553776"/>
    </source>
</evidence>
<gene>
    <name evidence="7 8" type="primary">uxaC</name>
    <name evidence="8" type="ORF">H7B90_05915</name>
</gene>
<dbReference type="GO" id="GO:0008880">
    <property type="term" value="F:glucuronate isomerase activity"/>
    <property type="evidence" value="ECO:0007669"/>
    <property type="project" value="UniProtKB-UniRule"/>
</dbReference>
<comment type="catalytic activity">
    <reaction evidence="1 7">
        <text>D-glucuronate = D-fructuronate</text>
        <dbReference type="Rhea" id="RHEA:13049"/>
        <dbReference type="ChEBI" id="CHEBI:58720"/>
        <dbReference type="ChEBI" id="CHEBI:59863"/>
        <dbReference type="EC" id="5.3.1.12"/>
    </reaction>
</comment>
<keyword evidence="9" id="KW-1185">Reference proteome</keyword>
<dbReference type="GO" id="GO:0019698">
    <property type="term" value="P:D-galacturonate catabolic process"/>
    <property type="evidence" value="ECO:0007669"/>
    <property type="project" value="TreeGrafter"/>
</dbReference>
<dbReference type="Pfam" id="PF02614">
    <property type="entry name" value="UxaC"/>
    <property type="match status" value="1"/>
</dbReference>
<dbReference type="InterPro" id="IPR003766">
    <property type="entry name" value="Uronate_isomerase"/>
</dbReference>
<dbReference type="HAMAP" id="MF_00675">
    <property type="entry name" value="UxaC"/>
    <property type="match status" value="1"/>
</dbReference>
<name>A0A841TRC8_9BACL</name>
<comment type="catalytic activity">
    <reaction evidence="7">
        <text>aldehydo-D-galacturonate = keto-D-tagaturonate</text>
        <dbReference type="Rhea" id="RHEA:27702"/>
        <dbReference type="ChEBI" id="CHEBI:12952"/>
        <dbReference type="ChEBI" id="CHEBI:17886"/>
    </reaction>
</comment>
<evidence type="ECO:0000256" key="6">
    <source>
        <dbReference type="ARBA" id="ARBA00023235"/>
    </source>
</evidence>
<dbReference type="RefSeq" id="WP_185134927.1">
    <property type="nucleotide sequence ID" value="NZ_JACJVR010000019.1"/>
</dbReference>
<dbReference type="EMBL" id="JACJVR010000019">
    <property type="protein sequence ID" value="MBB6690937.1"/>
    <property type="molecule type" value="Genomic_DNA"/>
</dbReference>
<dbReference type="GO" id="GO:0042840">
    <property type="term" value="P:D-glucuronate catabolic process"/>
    <property type="evidence" value="ECO:0007669"/>
    <property type="project" value="TreeGrafter"/>
</dbReference>
<dbReference type="EC" id="5.3.1.12" evidence="4 7"/>
<evidence type="ECO:0000256" key="5">
    <source>
        <dbReference type="ARBA" id="ARBA00020555"/>
    </source>
</evidence>
<comment type="caution">
    <text evidence="8">The sequence shown here is derived from an EMBL/GenBank/DDBJ whole genome shotgun (WGS) entry which is preliminary data.</text>
</comment>
<comment type="similarity">
    <text evidence="3 7">Belongs to the metallo-dependent hydrolases superfamily. Uronate isomerase family.</text>
</comment>
<evidence type="ECO:0000256" key="4">
    <source>
        <dbReference type="ARBA" id="ARBA00012546"/>
    </source>
</evidence>
<dbReference type="Proteomes" id="UP000553776">
    <property type="component" value="Unassembled WGS sequence"/>
</dbReference>
<evidence type="ECO:0000256" key="2">
    <source>
        <dbReference type="ARBA" id="ARBA00004892"/>
    </source>
</evidence>
<evidence type="ECO:0000256" key="3">
    <source>
        <dbReference type="ARBA" id="ARBA00008397"/>
    </source>
</evidence>
<reference evidence="8 9" key="1">
    <citation type="submission" date="2020-08" db="EMBL/GenBank/DDBJ databases">
        <title>Cohnella phylogeny.</title>
        <authorList>
            <person name="Dunlap C."/>
        </authorList>
    </citation>
    <scope>NUCLEOTIDE SEQUENCE [LARGE SCALE GENOMIC DNA]</scope>
    <source>
        <strain evidence="8 9">DSM 25239</strain>
    </source>
</reference>
<dbReference type="SUPFAM" id="SSF51556">
    <property type="entry name" value="Metallo-dependent hydrolases"/>
    <property type="match status" value="1"/>
</dbReference>
<keyword evidence="6 7" id="KW-0413">Isomerase</keyword>
<comment type="pathway">
    <text evidence="2 7">Carbohydrate metabolism; pentose and glucuronate interconversion.</text>
</comment>
<dbReference type="Gene3D" id="3.20.20.140">
    <property type="entry name" value="Metal-dependent hydrolases"/>
    <property type="match status" value="1"/>
</dbReference>
<dbReference type="UniPathway" id="UPA00246"/>
<accession>A0A841TRC8</accession>
<dbReference type="InterPro" id="IPR032466">
    <property type="entry name" value="Metal_Hydrolase"/>
</dbReference>
<protein>
    <recommendedName>
        <fullName evidence="5 7">Uronate isomerase</fullName>
        <ecNumber evidence="4 7">5.3.1.12</ecNumber>
    </recommendedName>
    <alternativeName>
        <fullName evidence="7">Glucuronate isomerase</fullName>
    </alternativeName>
    <alternativeName>
        <fullName evidence="7">Uronic isomerase</fullName>
    </alternativeName>
</protein>